<keyword evidence="3" id="KW-1185">Reference proteome</keyword>
<gene>
    <name evidence="2" type="ORF">OS493_002840</name>
</gene>
<evidence type="ECO:0000313" key="3">
    <source>
        <dbReference type="Proteomes" id="UP001163046"/>
    </source>
</evidence>
<dbReference type="EMBL" id="MU827778">
    <property type="protein sequence ID" value="KAJ7340114.1"/>
    <property type="molecule type" value="Genomic_DNA"/>
</dbReference>
<organism evidence="2 3">
    <name type="scientific">Desmophyllum pertusum</name>
    <dbReference type="NCBI Taxonomy" id="174260"/>
    <lineage>
        <taxon>Eukaryota</taxon>
        <taxon>Metazoa</taxon>
        <taxon>Cnidaria</taxon>
        <taxon>Anthozoa</taxon>
        <taxon>Hexacorallia</taxon>
        <taxon>Scleractinia</taxon>
        <taxon>Caryophylliina</taxon>
        <taxon>Caryophylliidae</taxon>
        <taxon>Desmophyllum</taxon>
    </lineage>
</organism>
<feature type="region of interest" description="Disordered" evidence="1">
    <location>
        <begin position="1"/>
        <end position="78"/>
    </location>
</feature>
<protein>
    <submittedName>
        <fullName evidence="2">Uncharacterized protein</fullName>
    </submittedName>
</protein>
<dbReference type="AlphaFoldDB" id="A0A9W9YG39"/>
<name>A0A9W9YG39_9CNID</name>
<feature type="compositionally biased region" description="Low complexity" evidence="1">
    <location>
        <begin position="62"/>
        <end position="78"/>
    </location>
</feature>
<dbReference type="Proteomes" id="UP001163046">
    <property type="component" value="Unassembled WGS sequence"/>
</dbReference>
<proteinExistence type="predicted"/>
<comment type="caution">
    <text evidence="2">The sequence shown here is derived from an EMBL/GenBank/DDBJ whole genome shotgun (WGS) entry which is preliminary data.</text>
</comment>
<reference evidence="2" key="1">
    <citation type="submission" date="2023-01" db="EMBL/GenBank/DDBJ databases">
        <title>Genome assembly of the deep-sea coral Lophelia pertusa.</title>
        <authorList>
            <person name="Herrera S."/>
            <person name="Cordes E."/>
        </authorList>
    </citation>
    <scope>NUCLEOTIDE SEQUENCE</scope>
    <source>
        <strain evidence="2">USNM1676648</strain>
        <tissue evidence="2">Polyp</tissue>
    </source>
</reference>
<evidence type="ECO:0000313" key="2">
    <source>
        <dbReference type="EMBL" id="KAJ7340114.1"/>
    </source>
</evidence>
<sequence length="78" mass="8573">MTSVNYRLMDFNRSSDNYRRTDEDTPIDALSVPTDQYTHQSKPAEHDDDLSLGTDAQVFSTSETPQISSPGSSSISTG</sequence>
<accession>A0A9W9YG39</accession>
<evidence type="ECO:0000256" key="1">
    <source>
        <dbReference type="SAM" id="MobiDB-lite"/>
    </source>
</evidence>